<comment type="caution">
    <text evidence="9">The sequence shown here is derived from an EMBL/GenBank/DDBJ whole genome shotgun (WGS) entry which is preliminary data.</text>
</comment>
<dbReference type="EMBL" id="BOOW01000003">
    <property type="protein sequence ID" value="GII90018.1"/>
    <property type="molecule type" value="Genomic_DNA"/>
</dbReference>
<gene>
    <name evidence="9" type="ORF">Ssi02_02490</name>
</gene>
<dbReference type="RefSeq" id="WP_204020109.1">
    <property type="nucleotide sequence ID" value="NZ_BOOW01000003.1"/>
</dbReference>
<evidence type="ECO:0000256" key="1">
    <source>
        <dbReference type="ARBA" id="ARBA00011073"/>
    </source>
</evidence>
<dbReference type="Gene3D" id="3.40.50.200">
    <property type="entry name" value="Peptidase S8/S53 domain"/>
    <property type="match status" value="1"/>
</dbReference>
<protein>
    <submittedName>
        <fullName evidence="9">Serine protease</fullName>
    </submittedName>
</protein>
<dbReference type="InterPro" id="IPR015500">
    <property type="entry name" value="Peptidase_S8_subtilisin-rel"/>
</dbReference>
<keyword evidence="10" id="KW-1185">Reference proteome</keyword>
<sequence>MKLKAGFTALAVAVGAVVSSAAAHAEPAPATPSAAPVPTSAGPVSGTVTLITGDKVTLLRDKNGKPSVRLAPADGREVHFSTRWVGGHLVVIPSDAAPLIARGLLDRRLFDVTELLSFGYGDDKRADIPVIAESRQGSTASLKNAQETKALPGLGFTSSRVPKDKAGDLWRTLQSGAQARTLSGGVEKLWLDGQRQFTLDQSVEQIGAKAAWAQGFTGKGVTLAVLDSGYDAQHPDLQGGVVAHARNFSPEPDIRDEIGHGTHVASTVAGSGAASSGKYRGVAPEAKLAIGKIGGVTGIYDSAILAGMDWAANEIKATAVNMSFGSSDGPEIDPVEQAVNTLSATTNTVFVVAAGNSGPRSIGSPGSADAALTVGAVDKNNVLADFSSTGPRNHDGAVKPDVTAPGVGIVAAAAQGTAAEPYVPMSGTSMATPHVVGAAGILAQRNPTWTGKQIRAALIGSSAKQGTDGPFKQGAGRVDVVRAIAQTVTAEPASLSVEFPWPHTGDQQVTKTVTYVNHGAAPVTLDLALENGDTPLPNGLITLSAQQVQVPAGGQAAVTLNLADRDIPVAPYSAVLTATSGETVVRTPLGAHVAPETYDVSVEIIGRDGAAPSMVIGGAYRLEPVEYFELPPSGKLRLPVGEWFVQADVFSADNSFTTVYAAVTVKAGVQPVVLDARKAKQIKFSVDRPDAAPVPGMNHLYLHKQGASSVEFGASLGGRDIQEKSYVLPVRQRGLSYGVSTSFAQQGAAQSPYLYDLTQYESGGLPDNPVLHAKTKDLAKVVVDYRANGADGQADVFVGSSIGETAMYGPPALVKLPSKVTHYRTPHRALTWHSGFGQDQFELYEVDRGRPLARKSYSETWNAAVRAPSAEDYSGIRSGDEIFVSAYPSFSGPVAGRVGTDAGAKGTVTLAKDGQVLAKQDYTGCYGPSQCALTTQVPSAAGVYTATATATRDVPRATLSPSVETTWTFPSAKTTEGKPLPLLHVRYAPKGLDAYNRAKTGKATLIPLRVETAAGVPAPRVRSVSVEASGDDGATWTRVRVTRTAKGWAAVVPANLTGSFVSLRTAVDAGADTKVTQTVKRAYALIP</sequence>
<evidence type="ECO:0000256" key="7">
    <source>
        <dbReference type="SAM" id="SignalP"/>
    </source>
</evidence>
<dbReference type="Proteomes" id="UP000606172">
    <property type="component" value="Unassembled WGS sequence"/>
</dbReference>
<evidence type="ECO:0000256" key="5">
    <source>
        <dbReference type="PIRSR" id="PIRSR615500-1"/>
    </source>
</evidence>
<dbReference type="PROSITE" id="PS00137">
    <property type="entry name" value="SUBTILASE_HIS"/>
    <property type="match status" value="1"/>
</dbReference>
<dbReference type="InterPro" id="IPR036852">
    <property type="entry name" value="Peptidase_S8/S53_dom_sf"/>
</dbReference>
<comment type="similarity">
    <text evidence="1 6">Belongs to the peptidase S8 family.</text>
</comment>
<dbReference type="InterPro" id="IPR022398">
    <property type="entry name" value="Peptidase_S8_His-AS"/>
</dbReference>
<evidence type="ECO:0000256" key="2">
    <source>
        <dbReference type="ARBA" id="ARBA00022670"/>
    </source>
</evidence>
<feature type="active site" description="Charge relay system" evidence="5 6">
    <location>
        <position position="260"/>
    </location>
</feature>
<dbReference type="GO" id="GO:0006508">
    <property type="term" value="P:proteolysis"/>
    <property type="evidence" value="ECO:0007669"/>
    <property type="project" value="UniProtKB-KW"/>
</dbReference>
<evidence type="ECO:0000256" key="4">
    <source>
        <dbReference type="ARBA" id="ARBA00022825"/>
    </source>
</evidence>
<dbReference type="SUPFAM" id="SSF52743">
    <property type="entry name" value="Subtilisin-like"/>
    <property type="match status" value="1"/>
</dbReference>
<keyword evidence="3 6" id="KW-0378">Hydrolase</keyword>
<evidence type="ECO:0000256" key="6">
    <source>
        <dbReference type="PROSITE-ProRule" id="PRU01240"/>
    </source>
</evidence>
<feature type="chain" id="PRO_5039029989" evidence="7">
    <location>
        <begin position="26"/>
        <end position="1087"/>
    </location>
</feature>
<dbReference type="PANTHER" id="PTHR43806:SF65">
    <property type="entry name" value="SERINE PROTEASE APRX"/>
    <property type="match status" value="1"/>
</dbReference>
<dbReference type="InterPro" id="IPR023828">
    <property type="entry name" value="Peptidase_S8_Ser-AS"/>
</dbReference>
<accession>A0A919V3Z7</accession>
<dbReference type="Pfam" id="PF00082">
    <property type="entry name" value="Peptidase_S8"/>
    <property type="match status" value="1"/>
</dbReference>
<dbReference type="PROSITE" id="PS51892">
    <property type="entry name" value="SUBTILASE"/>
    <property type="match status" value="1"/>
</dbReference>
<name>A0A919V3Z7_9ACTN</name>
<evidence type="ECO:0000313" key="10">
    <source>
        <dbReference type="Proteomes" id="UP000606172"/>
    </source>
</evidence>
<keyword evidence="4 6" id="KW-0720">Serine protease</keyword>
<dbReference type="InterPro" id="IPR050131">
    <property type="entry name" value="Peptidase_S8_subtilisin-like"/>
</dbReference>
<keyword evidence="7" id="KW-0732">Signal</keyword>
<evidence type="ECO:0000256" key="3">
    <source>
        <dbReference type="ARBA" id="ARBA00022801"/>
    </source>
</evidence>
<evidence type="ECO:0000313" key="9">
    <source>
        <dbReference type="EMBL" id="GII90018.1"/>
    </source>
</evidence>
<keyword evidence="2 6" id="KW-0645">Protease</keyword>
<dbReference type="PROSITE" id="PS00138">
    <property type="entry name" value="SUBTILASE_SER"/>
    <property type="match status" value="1"/>
</dbReference>
<dbReference type="GO" id="GO:0004252">
    <property type="term" value="F:serine-type endopeptidase activity"/>
    <property type="evidence" value="ECO:0007669"/>
    <property type="project" value="UniProtKB-UniRule"/>
</dbReference>
<proteinExistence type="inferred from homology"/>
<evidence type="ECO:0000259" key="8">
    <source>
        <dbReference type="Pfam" id="PF00082"/>
    </source>
</evidence>
<reference evidence="9" key="1">
    <citation type="submission" date="2021-01" db="EMBL/GenBank/DDBJ databases">
        <title>Whole genome shotgun sequence of Sinosporangium siamense NBRC 109515.</title>
        <authorList>
            <person name="Komaki H."/>
            <person name="Tamura T."/>
        </authorList>
    </citation>
    <scope>NUCLEOTIDE SEQUENCE</scope>
    <source>
        <strain evidence="9">NBRC 109515</strain>
    </source>
</reference>
<organism evidence="9 10">
    <name type="scientific">Sinosporangium siamense</name>
    <dbReference type="NCBI Taxonomy" id="1367973"/>
    <lineage>
        <taxon>Bacteria</taxon>
        <taxon>Bacillati</taxon>
        <taxon>Actinomycetota</taxon>
        <taxon>Actinomycetes</taxon>
        <taxon>Streptosporangiales</taxon>
        <taxon>Streptosporangiaceae</taxon>
        <taxon>Sinosporangium</taxon>
    </lineage>
</organism>
<dbReference type="InterPro" id="IPR000209">
    <property type="entry name" value="Peptidase_S8/S53_dom"/>
</dbReference>
<feature type="active site" description="Charge relay system" evidence="5 6">
    <location>
        <position position="227"/>
    </location>
</feature>
<dbReference type="PANTHER" id="PTHR43806">
    <property type="entry name" value="PEPTIDASE S8"/>
    <property type="match status" value="1"/>
</dbReference>
<feature type="domain" description="Peptidase S8/S53" evidence="8">
    <location>
        <begin position="218"/>
        <end position="476"/>
    </location>
</feature>
<dbReference type="AlphaFoldDB" id="A0A919V3Z7"/>
<dbReference type="PRINTS" id="PR00723">
    <property type="entry name" value="SUBTILISIN"/>
</dbReference>
<feature type="active site" description="Charge relay system" evidence="5 6">
    <location>
        <position position="429"/>
    </location>
</feature>
<feature type="signal peptide" evidence="7">
    <location>
        <begin position="1"/>
        <end position="25"/>
    </location>
</feature>